<proteinExistence type="predicted"/>
<dbReference type="RefSeq" id="WP_194504528.1">
    <property type="nucleotide sequence ID" value="NZ_JADIVZ010000010.1"/>
</dbReference>
<feature type="transmembrane region" description="Helical" evidence="7">
    <location>
        <begin position="148"/>
        <end position="167"/>
    </location>
</feature>
<organism evidence="9 10">
    <name type="scientific">Nocardioides acrostichi</name>
    <dbReference type="NCBI Taxonomy" id="2784339"/>
    <lineage>
        <taxon>Bacteria</taxon>
        <taxon>Bacillati</taxon>
        <taxon>Actinomycetota</taxon>
        <taxon>Actinomycetes</taxon>
        <taxon>Propionibacteriales</taxon>
        <taxon>Nocardioidaceae</taxon>
        <taxon>Nocardioides</taxon>
    </lineage>
</organism>
<name>A0A930V3E9_9ACTN</name>
<evidence type="ECO:0000256" key="7">
    <source>
        <dbReference type="SAM" id="Phobius"/>
    </source>
</evidence>
<evidence type="ECO:0000256" key="6">
    <source>
        <dbReference type="ARBA" id="ARBA00023136"/>
    </source>
</evidence>
<gene>
    <name evidence="9" type="ORF">ISG29_16405</name>
</gene>
<feature type="transmembrane region" description="Helical" evidence="7">
    <location>
        <begin position="21"/>
        <end position="44"/>
    </location>
</feature>
<feature type="transmembrane region" description="Helical" evidence="7">
    <location>
        <begin position="409"/>
        <end position="430"/>
    </location>
</feature>
<dbReference type="CDD" id="cd17321">
    <property type="entry name" value="MFS_MMR_MDR_like"/>
    <property type="match status" value="1"/>
</dbReference>
<dbReference type="GO" id="GO:0022857">
    <property type="term" value="F:transmembrane transporter activity"/>
    <property type="evidence" value="ECO:0007669"/>
    <property type="project" value="InterPro"/>
</dbReference>
<feature type="transmembrane region" description="Helical" evidence="7">
    <location>
        <begin position="342"/>
        <end position="360"/>
    </location>
</feature>
<feature type="transmembrane region" description="Helical" evidence="7">
    <location>
        <begin position="114"/>
        <end position="136"/>
    </location>
</feature>
<comment type="caution">
    <text evidence="9">The sequence shown here is derived from an EMBL/GenBank/DDBJ whole genome shotgun (WGS) entry which is preliminary data.</text>
</comment>
<feature type="domain" description="Major facilitator superfamily (MFS) profile" evidence="8">
    <location>
        <begin position="23"/>
        <end position="489"/>
    </location>
</feature>
<dbReference type="PANTHER" id="PTHR42718:SF47">
    <property type="entry name" value="METHYL VIOLOGEN RESISTANCE PROTEIN SMVA"/>
    <property type="match status" value="1"/>
</dbReference>
<dbReference type="SUPFAM" id="SSF103473">
    <property type="entry name" value="MFS general substrate transporter"/>
    <property type="match status" value="1"/>
</dbReference>
<evidence type="ECO:0000259" key="8">
    <source>
        <dbReference type="PROSITE" id="PS50850"/>
    </source>
</evidence>
<dbReference type="InterPro" id="IPR036259">
    <property type="entry name" value="MFS_trans_sf"/>
</dbReference>
<dbReference type="InterPro" id="IPR020846">
    <property type="entry name" value="MFS_dom"/>
</dbReference>
<feature type="transmembrane region" description="Helical" evidence="7">
    <location>
        <begin position="366"/>
        <end position="388"/>
    </location>
</feature>
<reference evidence="9" key="1">
    <citation type="submission" date="2020-11" db="EMBL/GenBank/DDBJ databases">
        <title>Nocardioides sp. CBS4Y-1, whole genome shotgun sequence.</title>
        <authorList>
            <person name="Tuo L."/>
        </authorList>
    </citation>
    <scope>NUCLEOTIDE SEQUENCE</scope>
    <source>
        <strain evidence="9">CBS4Y-1</strain>
    </source>
</reference>
<sequence length="502" mass="51281">MTIDQRLEVRRTPPPTSRAPWLGVGVLTLPVFLVSMDASVLFLATPRLTAALRPSAAEQLWILDVYGFLIAGLLITMGNLGDRIGRRRLLLAGATLFGLASVVAAFAPSPEVLIAARAAMGVGGATLMPSSLSLLTNLFPDPAQRGRAIGVWTAAFAGGSALGPVIGGVLLHHFWWGSVFLINVPVLAVLLVAAPRWVPEFRTGGSDPFDLVGIVLSMLAILPSVYAIKHLATEGADLSAMAVGLFGLTMLAAFVAYERRTLFPLLDLGLFANRAFTAAILVALLGMVSLAAMFYLTGIYLQSVLGQDVLAAALAGLPVAVTVAVASMGASRVVAHLGVGRAFVVALLAAAAGNGVLLGLGVTHGLVLYMVGTSIAGVGYGVMFSVVSEVAVGSVPAERSGAAAGVSETCFELGSALGLAVLGSLAVAVFRSRDDGRGFGDTLSATLLSTHDQALADAARAAFVDGLHAATLVGVVLLVLSAVLVGRARLTLAGAAEGHHEG</sequence>
<dbReference type="PANTHER" id="PTHR42718">
    <property type="entry name" value="MAJOR FACILITATOR SUPERFAMILY MULTIDRUG TRANSPORTER MFSC"/>
    <property type="match status" value="1"/>
</dbReference>
<keyword evidence="5 7" id="KW-1133">Transmembrane helix</keyword>
<evidence type="ECO:0000256" key="1">
    <source>
        <dbReference type="ARBA" id="ARBA00004651"/>
    </source>
</evidence>
<feature type="transmembrane region" description="Helical" evidence="7">
    <location>
        <begin position="278"/>
        <end position="297"/>
    </location>
</feature>
<feature type="transmembrane region" description="Helical" evidence="7">
    <location>
        <begin position="209"/>
        <end position="228"/>
    </location>
</feature>
<dbReference type="PROSITE" id="PS50850">
    <property type="entry name" value="MFS"/>
    <property type="match status" value="1"/>
</dbReference>
<feature type="transmembrane region" description="Helical" evidence="7">
    <location>
        <begin position="173"/>
        <end position="197"/>
    </location>
</feature>
<protein>
    <submittedName>
        <fullName evidence="9">MFS transporter</fullName>
    </submittedName>
</protein>
<dbReference type="Proteomes" id="UP000656804">
    <property type="component" value="Unassembled WGS sequence"/>
</dbReference>
<dbReference type="GO" id="GO:0005886">
    <property type="term" value="C:plasma membrane"/>
    <property type="evidence" value="ECO:0007669"/>
    <property type="project" value="UniProtKB-SubCell"/>
</dbReference>
<feature type="transmembrane region" description="Helical" evidence="7">
    <location>
        <begin position="309"/>
        <end position="330"/>
    </location>
</feature>
<dbReference type="InterPro" id="IPR011701">
    <property type="entry name" value="MFS"/>
</dbReference>
<comment type="subcellular location">
    <subcellularLocation>
        <location evidence="1">Cell membrane</location>
        <topology evidence="1">Multi-pass membrane protein</topology>
    </subcellularLocation>
</comment>
<dbReference type="AlphaFoldDB" id="A0A930V3E9"/>
<keyword evidence="10" id="KW-1185">Reference proteome</keyword>
<evidence type="ECO:0000256" key="2">
    <source>
        <dbReference type="ARBA" id="ARBA00022448"/>
    </source>
</evidence>
<evidence type="ECO:0000256" key="5">
    <source>
        <dbReference type="ARBA" id="ARBA00022989"/>
    </source>
</evidence>
<feature type="transmembrane region" description="Helical" evidence="7">
    <location>
        <begin position="89"/>
        <end position="108"/>
    </location>
</feature>
<dbReference type="EMBL" id="JADIVZ010000010">
    <property type="protein sequence ID" value="MBF4163274.1"/>
    <property type="molecule type" value="Genomic_DNA"/>
</dbReference>
<keyword evidence="2" id="KW-0813">Transport</keyword>
<evidence type="ECO:0000256" key="4">
    <source>
        <dbReference type="ARBA" id="ARBA00022692"/>
    </source>
</evidence>
<feature type="transmembrane region" description="Helical" evidence="7">
    <location>
        <begin position="59"/>
        <end position="77"/>
    </location>
</feature>
<dbReference type="Gene3D" id="1.20.1720.10">
    <property type="entry name" value="Multidrug resistance protein D"/>
    <property type="match status" value="1"/>
</dbReference>
<keyword evidence="4 7" id="KW-0812">Transmembrane</keyword>
<keyword evidence="3" id="KW-1003">Cell membrane</keyword>
<evidence type="ECO:0000256" key="3">
    <source>
        <dbReference type="ARBA" id="ARBA00022475"/>
    </source>
</evidence>
<keyword evidence="6 7" id="KW-0472">Membrane</keyword>
<evidence type="ECO:0000313" key="10">
    <source>
        <dbReference type="Proteomes" id="UP000656804"/>
    </source>
</evidence>
<feature type="transmembrane region" description="Helical" evidence="7">
    <location>
        <begin position="240"/>
        <end position="257"/>
    </location>
</feature>
<dbReference type="Gene3D" id="1.20.1250.20">
    <property type="entry name" value="MFS general substrate transporter like domains"/>
    <property type="match status" value="1"/>
</dbReference>
<evidence type="ECO:0000313" key="9">
    <source>
        <dbReference type="EMBL" id="MBF4163274.1"/>
    </source>
</evidence>
<accession>A0A930V3E9</accession>
<dbReference type="Pfam" id="PF07690">
    <property type="entry name" value="MFS_1"/>
    <property type="match status" value="1"/>
</dbReference>
<dbReference type="PRINTS" id="PR01036">
    <property type="entry name" value="TCRTETB"/>
</dbReference>
<feature type="transmembrane region" description="Helical" evidence="7">
    <location>
        <begin position="467"/>
        <end position="485"/>
    </location>
</feature>